<feature type="repeat" description="WD" evidence="3">
    <location>
        <begin position="194"/>
        <end position="235"/>
    </location>
</feature>
<dbReference type="InterPro" id="IPR015943">
    <property type="entry name" value="WD40/YVTN_repeat-like_dom_sf"/>
</dbReference>
<evidence type="ECO:0000313" key="5">
    <source>
        <dbReference type="EMBL" id="KAK9827714.1"/>
    </source>
</evidence>
<organism evidence="5 6">
    <name type="scientific">Elliptochloris bilobata</name>
    <dbReference type="NCBI Taxonomy" id="381761"/>
    <lineage>
        <taxon>Eukaryota</taxon>
        <taxon>Viridiplantae</taxon>
        <taxon>Chlorophyta</taxon>
        <taxon>core chlorophytes</taxon>
        <taxon>Trebouxiophyceae</taxon>
        <taxon>Trebouxiophyceae incertae sedis</taxon>
        <taxon>Elliptochloris clade</taxon>
        <taxon>Elliptochloris</taxon>
    </lineage>
</organism>
<keyword evidence="2" id="KW-0677">Repeat</keyword>
<evidence type="ECO:0000256" key="1">
    <source>
        <dbReference type="ARBA" id="ARBA00022574"/>
    </source>
</evidence>
<dbReference type="Proteomes" id="UP001445335">
    <property type="component" value="Unassembled WGS sequence"/>
</dbReference>
<dbReference type="PROSITE" id="PS50294">
    <property type="entry name" value="WD_REPEATS_REGION"/>
    <property type="match status" value="1"/>
</dbReference>
<proteinExistence type="predicted"/>
<sequence length="328" mass="34747">MTRSPFEQKFVSIKEIYARPTKIQHWQLRDLVHCDDDYFIYCVSDRCTVRYDTRSDKSTEIQKLSFTPTSLAVGSGFIAAGGQCSQLDVRHVENGSLVQSGGLGASVNNALHIGSPAPSQLRLYVANNDQSVRVFALATMRPLARISTPTPSNYCALAPGGGLLACVGDAPDRGAPAVYLYRPMPAGYVAFGALRGYSDAGMSCAWSPSGACLAAASQDGRCTIWDTRTRQAVAQVRAGGACRCVKWAGGGADLLACSEHESNVHIIDSRTWASQKITLAPGGEEPHISGLAFAPSGRRLFVGLSGAGLALLDVDTLARTTFAAGDVN</sequence>
<dbReference type="EMBL" id="JALJOU010000055">
    <property type="protein sequence ID" value="KAK9827714.1"/>
    <property type="molecule type" value="Genomic_DNA"/>
</dbReference>
<dbReference type="InterPro" id="IPR019417">
    <property type="entry name" value="DUF2415"/>
</dbReference>
<dbReference type="SMART" id="SM00320">
    <property type="entry name" value="WD40"/>
    <property type="match status" value="2"/>
</dbReference>
<dbReference type="SUPFAM" id="SSF69322">
    <property type="entry name" value="Tricorn protease domain 2"/>
    <property type="match status" value="1"/>
</dbReference>
<reference evidence="5 6" key="1">
    <citation type="journal article" date="2024" name="Nat. Commun.">
        <title>Phylogenomics reveals the evolutionary origins of lichenization in chlorophyte algae.</title>
        <authorList>
            <person name="Puginier C."/>
            <person name="Libourel C."/>
            <person name="Otte J."/>
            <person name="Skaloud P."/>
            <person name="Haon M."/>
            <person name="Grisel S."/>
            <person name="Petersen M."/>
            <person name="Berrin J.G."/>
            <person name="Delaux P.M."/>
            <person name="Dal Grande F."/>
            <person name="Keller J."/>
        </authorList>
    </citation>
    <scope>NUCLEOTIDE SEQUENCE [LARGE SCALE GENOMIC DNA]</scope>
    <source>
        <strain evidence="5 6">SAG 245.80</strain>
    </source>
</reference>
<dbReference type="AlphaFoldDB" id="A0AAW1R1W4"/>
<evidence type="ECO:0000256" key="2">
    <source>
        <dbReference type="ARBA" id="ARBA00022737"/>
    </source>
</evidence>
<gene>
    <name evidence="5" type="ORF">WJX81_003623</name>
</gene>
<dbReference type="PROSITE" id="PS00678">
    <property type="entry name" value="WD_REPEATS_1"/>
    <property type="match status" value="1"/>
</dbReference>
<evidence type="ECO:0000313" key="6">
    <source>
        <dbReference type="Proteomes" id="UP001445335"/>
    </source>
</evidence>
<keyword evidence="6" id="KW-1185">Reference proteome</keyword>
<name>A0AAW1R1W4_9CHLO</name>
<accession>A0AAW1R1W4</accession>
<comment type="caution">
    <text evidence="5">The sequence shown here is derived from an EMBL/GenBank/DDBJ whole genome shotgun (WGS) entry which is preliminary data.</text>
</comment>
<dbReference type="InterPro" id="IPR019775">
    <property type="entry name" value="WD40_repeat_CS"/>
</dbReference>
<evidence type="ECO:0000259" key="4">
    <source>
        <dbReference type="Pfam" id="PF10313"/>
    </source>
</evidence>
<dbReference type="PANTHER" id="PTHR43991">
    <property type="entry name" value="WD REPEAT PROTEIN (AFU_ORTHOLOGUE AFUA_8G05640)-RELATED"/>
    <property type="match status" value="1"/>
</dbReference>
<feature type="domain" description="DUF2415" evidence="4">
    <location>
        <begin position="240"/>
        <end position="271"/>
    </location>
</feature>
<dbReference type="Pfam" id="PF00400">
    <property type="entry name" value="WD40"/>
    <property type="match status" value="1"/>
</dbReference>
<protein>
    <recommendedName>
        <fullName evidence="4">DUF2415 domain-containing protein</fullName>
    </recommendedName>
</protein>
<dbReference type="PROSITE" id="PS50082">
    <property type="entry name" value="WD_REPEATS_2"/>
    <property type="match status" value="1"/>
</dbReference>
<dbReference type="Pfam" id="PF10313">
    <property type="entry name" value="DUF2415"/>
    <property type="match status" value="1"/>
</dbReference>
<evidence type="ECO:0000256" key="3">
    <source>
        <dbReference type="PROSITE-ProRule" id="PRU00221"/>
    </source>
</evidence>
<dbReference type="PANTHER" id="PTHR43991:SF9">
    <property type="entry name" value="DUF2415 DOMAIN-CONTAINING PROTEIN"/>
    <property type="match status" value="1"/>
</dbReference>
<dbReference type="Gene3D" id="2.130.10.10">
    <property type="entry name" value="YVTN repeat-like/Quinoprotein amine dehydrogenase"/>
    <property type="match status" value="2"/>
</dbReference>
<dbReference type="InterPro" id="IPR001680">
    <property type="entry name" value="WD40_rpt"/>
</dbReference>
<keyword evidence="1 3" id="KW-0853">WD repeat</keyword>